<dbReference type="AlphaFoldDB" id="A0A1E7ESR0"/>
<dbReference type="Pfam" id="PF01497">
    <property type="entry name" value="Peripla_BP_2"/>
    <property type="match status" value="1"/>
</dbReference>
<evidence type="ECO:0000313" key="3">
    <source>
        <dbReference type="Proteomes" id="UP000095751"/>
    </source>
</evidence>
<name>A0A1E7ESR0_9STRA</name>
<feature type="non-terminal residue" evidence="2">
    <location>
        <position position="207"/>
    </location>
</feature>
<sequence length="207" mass="22678">MNPRVVFVQNTCDVCDASSDDVLHALNEHGLSETTSVVRIAPTTLNGLFDSIRDIANALDCQDRGNNLIQSLQDRLGRVKHEIAQLKAPRPRILSLEGLAPLCTGGHWLPDLKYESGCIDALGDIGGCPAKILMWDEIVDADPDILVISPCSATPERTLNELHLLASNPNFWKLRCVQKGCVYIIDHGLFSRPGPRLVEGIEMMATL</sequence>
<keyword evidence="3" id="KW-1185">Reference proteome</keyword>
<dbReference type="InterPro" id="IPR051030">
    <property type="entry name" value="Vitamin_B12-ABC_binding"/>
</dbReference>
<gene>
    <name evidence="2" type="ORF">FRACYDRAFT_195906</name>
</gene>
<dbReference type="PANTHER" id="PTHR42860:SF1">
    <property type="entry name" value="VITAMIN B12-BINDING PROTEIN"/>
    <property type="match status" value="1"/>
</dbReference>
<dbReference type="InterPro" id="IPR002491">
    <property type="entry name" value="ABC_transptr_periplasmic_BD"/>
</dbReference>
<dbReference type="OrthoDB" id="274765at2759"/>
<dbReference type="PROSITE" id="PS50983">
    <property type="entry name" value="FE_B12_PBP"/>
    <property type="match status" value="1"/>
</dbReference>
<dbReference type="SUPFAM" id="SSF53807">
    <property type="entry name" value="Helical backbone' metal receptor"/>
    <property type="match status" value="1"/>
</dbReference>
<proteinExistence type="predicted"/>
<dbReference type="Proteomes" id="UP000095751">
    <property type="component" value="Unassembled WGS sequence"/>
</dbReference>
<dbReference type="Gene3D" id="3.40.50.1980">
    <property type="entry name" value="Nitrogenase molybdenum iron protein domain"/>
    <property type="match status" value="1"/>
</dbReference>
<evidence type="ECO:0000313" key="2">
    <source>
        <dbReference type="EMBL" id="OEU08877.1"/>
    </source>
</evidence>
<dbReference type="InParanoid" id="A0A1E7ESR0"/>
<accession>A0A1E7ESR0</accession>
<reference evidence="2 3" key="1">
    <citation type="submission" date="2016-09" db="EMBL/GenBank/DDBJ databases">
        <title>Extensive genetic diversity and differential bi-allelic expression allows diatom success in the polar Southern Ocean.</title>
        <authorList>
            <consortium name="DOE Joint Genome Institute"/>
            <person name="Mock T."/>
            <person name="Otillar R.P."/>
            <person name="Strauss J."/>
            <person name="Dupont C."/>
            <person name="Frickenhaus S."/>
            <person name="Maumus F."/>
            <person name="Mcmullan M."/>
            <person name="Sanges R."/>
            <person name="Schmutz J."/>
            <person name="Toseland A."/>
            <person name="Valas R."/>
            <person name="Veluchamy A."/>
            <person name="Ward B.J."/>
            <person name="Allen A."/>
            <person name="Barry K."/>
            <person name="Falciatore A."/>
            <person name="Ferrante M."/>
            <person name="Fortunato A.E."/>
            <person name="Gloeckner G."/>
            <person name="Gruber A."/>
            <person name="Hipkin R."/>
            <person name="Janech M."/>
            <person name="Kroth P."/>
            <person name="Leese F."/>
            <person name="Lindquist E."/>
            <person name="Lyon B.R."/>
            <person name="Martin J."/>
            <person name="Mayer C."/>
            <person name="Parker M."/>
            <person name="Quesneville H."/>
            <person name="Raymond J."/>
            <person name="Uhlig C."/>
            <person name="Valentin K.U."/>
            <person name="Worden A.Z."/>
            <person name="Armbrust E.V."/>
            <person name="Bowler C."/>
            <person name="Green B."/>
            <person name="Moulton V."/>
            <person name="Van Oosterhout C."/>
            <person name="Grigoriev I."/>
        </authorList>
    </citation>
    <scope>NUCLEOTIDE SEQUENCE [LARGE SCALE GENOMIC DNA]</scope>
    <source>
        <strain evidence="2 3">CCMP1102</strain>
    </source>
</reference>
<organism evidence="2 3">
    <name type="scientific">Fragilariopsis cylindrus CCMP1102</name>
    <dbReference type="NCBI Taxonomy" id="635003"/>
    <lineage>
        <taxon>Eukaryota</taxon>
        <taxon>Sar</taxon>
        <taxon>Stramenopiles</taxon>
        <taxon>Ochrophyta</taxon>
        <taxon>Bacillariophyta</taxon>
        <taxon>Bacillariophyceae</taxon>
        <taxon>Bacillariophycidae</taxon>
        <taxon>Bacillariales</taxon>
        <taxon>Bacillariaceae</taxon>
        <taxon>Fragilariopsis</taxon>
    </lineage>
</organism>
<protein>
    <submittedName>
        <fullName evidence="2">Helical backbone metal receptor</fullName>
    </submittedName>
</protein>
<evidence type="ECO:0000259" key="1">
    <source>
        <dbReference type="PROSITE" id="PS50983"/>
    </source>
</evidence>
<keyword evidence="2" id="KW-0675">Receptor</keyword>
<dbReference type="PANTHER" id="PTHR42860">
    <property type="entry name" value="VITAMIN B12-BINDING PROTEIN"/>
    <property type="match status" value="1"/>
</dbReference>
<feature type="domain" description="Fe/B12 periplasmic-binding" evidence="1">
    <location>
        <begin position="1"/>
        <end position="207"/>
    </location>
</feature>
<dbReference type="EMBL" id="KV784378">
    <property type="protein sequence ID" value="OEU08877.1"/>
    <property type="molecule type" value="Genomic_DNA"/>
</dbReference>
<dbReference type="KEGG" id="fcy:FRACYDRAFT_195906"/>